<keyword evidence="3" id="KW-1185">Reference proteome</keyword>
<evidence type="ECO:0000313" key="2">
    <source>
        <dbReference type="EMBL" id="CAF4699107.1"/>
    </source>
</evidence>
<feature type="non-terminal residue" evidence="2">
    <location>
        <position position="1"/>
    </location>
</feature>
<dbReference type="EMBL" id="CAJOBP010034591">
    <property type="protein sequence ID" value="CAF4699107.1"/>
    <property type="molecule type" value="Genomic_DNA"/>
</dbReference>
<proteinExistence type="predicted"/>
<evidence type="ECO:0000256" key="1">
    <source>
        <dbReference type="SAM" id="MobiDB-lite"/>
    </source>
</evidence>
<feature type="compositionally biased region" description="Basic and acidic residues" evidence="1">
    <location>
        <begin position="247"/>
        <end position="268"/>
    </location>
</feature>
<dbReference type="Proteomes" id="UP000663873">
    <property type="component" value="Unassembled WGS sequence"/>
</dbReference>
<feature type="compositionally biased region" description="Low complexity" evidence="1">
    <location>
        <begin position="271"/>
        <end position="308"/>
    </location>
</feature>
<organism evidence="2 3">
    <name type="scientific">Rotaria socialis</name>
    <dbReference type="NCBI Taxonomy" id="392032"/>
    <lineage>
        <taxon>Eukaryota</taxon>
        <taxon>Metazoa</taxon>
        <taxon>Spiralia</taxon>
        <taxon>Gnathifera</taxon>
        <taxon>Rotifera</taxon>
        <taxon>Eurotatoria</taxon>
        <taxon>Bdelloidea</taxon>
        <taxon>Philodinida</taxon>
        <taxon>Philodinidae</taxon>
        <taxon>Rotaria</taxon>
    </lineage>
</organism>
<dbReference type="AlphaFoldDB" id="A0A821IC04"/>
<evidence type="ECO:0000313" key="3">
    <source>
        <dbReference type="Proteomes" id="UP000663873"/>
    </source>
</evidence>
<accession>A0A821IC04</accession>
<name>A0A821IC04_9BILA</name>
<reference evidence="2" key="1">
    <citation type="submission" date="2021-02" db="EMBL/GenBank/DDBJ databases">
        <authorList>
            <person name="Nowell W R."/>
        </authorList>
    </citation>
    <scope>NUCLEOTIDE SEQUENCE</scope>
</reference>
<sequence>MSVPALHPLLVHHADNQLSSGAFSRFRQLGTTTTTTTAPNQPNINVLSAQSNPTSTLTFGQPNGPAAAAAAATTTTTTTMLTGQAGLSVQQQINQQAQRNRTTRTLFIPNGTTTFGRAAAGGFAEYLQHANQLDVDPLAGPTITNTGTLPGTATARILVGNGADSEAWRFLHDQMLMEIAPQANEGNENIDGTKIYMIRTPLARWIEESIVLDGPYVHDTVLALKSKITEPLEKQYESELQLALTKKAKDDEERKKRSDEKLRQDAERAQAATAAVAASVSSTTTNDQQPTENITSTEITTSTTTEPVISLPSSLQHIRDIVMTSPELQRSSQLYPSRHN</sequence>
<protein>
    <submittedName>
        <fullName evidence="2">Uncharacterized protein</fullName>
    </submittedName>
</protein>
<comment type="caution">
    <text evidence="2">The sequence shown here is derived from an EMBL/GenBank/DDBJ whole genome shotgun (WGS) entry which is preliminary data.</text>
</comment>
<feature type="region of interest" description="Disordered" evidence="1">
    <location>
        <begin position="246"/>
        <end position="308"/>
    </location>
</feature>
<gene>
    <name evidence="2" type="ORF">UJA718_LOCUS36147</name>
</gene>